<reference evidence="7" key="1">
    <citation type="submission" date="2022-03" db="EMBL/GenBank/DDBJ databases">
        <authorList>
            <person name="Martin H S."/>
        </authorList>
    </citation>
    <scope>NUCLEOTIDE SEQUENCE</scope>
</reference>
<dbReference type="Pfam" id="PF03015">
    <property type="entry name" value="Sterile"/>
    <property type="match status" value="1"/>
</dbReference>
<evidence type="ECO:0000256" key="4">
    <source>
        <dbReference type="RuleBase" id="RU363097"/>
    </source>
</evidence>
<gene>
    <name evidence="7" type="ORF">IPOD504_LOCUS9469</name>
</gene>
<keyword evidence="4" id="KW-0472">Membrane</keyword>
<accession>A0ABN8IF69</accession>
<sequence>MDTPELVIQRALARQTPIRKAAAPGNSTIQKFYAGRTIFVTGGSGFLGKLFIEKICRTCDIKNIYMLIRPKKNVNAQDRLLEILKDPAFQSLHEELPNFPKKIITVEGDITVKRLGLSDNDWNTIVNEVDMIFHIAANVRFDVELKEAIISNVGGTREMLTLGKACTNLRAYVHVSTAYTFATKDRFGGLILEEFQTSPADPDAILEMAEAFSSEKLNQLTPALVKGWPNTYTFSKAIAEEAVRTLSEDLPICVVRPAIVVPTYVEPAPGWVDISNVYGPSGMILGLGMGVIKTLFANKKVRICFTPADLVTNAIIAAGWETGNKPTTEEKKIEIYTVSNMRKPVTWGNIGAIMRTHRYTLATPKALWYCESTETNRPFMFWLLTLLFHFVPAYLVDGLCSLLGKERRFVKLYKKMYKLTAVLSYFTLHDWQFSDDNTHRLYKRMSKADQVIFNFDIATVDWIEVMKVWWIGLRKYIIKDELKDTRYGNTKQKILCVANYTILALYLYVIGRIVFLAFLGIRTILGILFKTTGI</sequence>
<dbReference type="InterPro" id="IPR026055">
    <property type="entry name" value="FAR"/>
</dbReference>
<comment type="catalytic activity">
    <reaction evidence="4">
        <text>a long-chain fatty acyl-CoA + 2 NADPH + 2 H(+) = a long-chain primary fatty alcohol + 2 NADP(+) + CoA</text>
        <dbReference type="Rhea" id="RHEA:52716"/>
        <dbReference type="ChEBI" id="CHEBI:15378"/>
        <dbReference type="ChEBI" id="CHEBI:57287"/>
        <dbReference type="ChEBI" id="CHEBI:57783"/>
        <dbReference type="ChEBI" id="CHEBI:58349"/>
        <dbReference type="ChEBI" id="CHEBI:77396"/>
        <dbReference type="ChEBI" id="CHEBI:83139"/>
        <dbReference type="EC" id="1.2.1.84"/>
    </reaction>
</comment>
<evidence type="ECO:0000259" key="5">
    <source>
        <dbReference type="Pfam" id="PF03015"/>
    </source>
</evidence>
<comment type="similarity">
    <text evidence="1 4">Belongs to the fatty acyl-CoA reductase family.</text>
</comment>
<keyword evidence="3 4" id="KW-0443">Lipid metabolism</keyword>
<feature type="domain" description="Thioester reductase (TE)" evidence="6">
    <location>
        <begin position="40"/>
        <end position="315"/>
    </location>
</feature>
<feature type="transmembrane region" description="Helical" evidence="4">
    <location>
        <begin position="379"/>
        <end position="404"/>
    </location>
</feature>
<evidence type="ECO:0000313" key="8">
    <source>
        <dbReference type="Proteomes" id="UP000837857"/>
    </source>
</evidence>
<evidence type="ECO:0000313" key="7">
    <source>
        <dbReference type="EMBL" id="CAH2056218.1"/>
    </source>
</evidence>
<dbReference type="InterPro" id="IPR033640">
    <property type="entry name" value="FAR_C"/>
</dbReference>
<protein>
    <recommendedName>
        <fullName evidence="4">Fatty acyl-CoA reductase</fullName>
        <ecNumber evidence="4">1.2.1.84</ecNumber>
    </recommendedName>
</protein>
<dbReference type="EMBL" id="OW152835">
    <property type="protein sequence ID" value="CAH2056218.1"/>
    <property type="molecule type" value="Genomic_DNA"/>
</dbReference>
<comment type="function">
    <text evidence="4">Catalyzes the reduction of fatty acyl-CoA to fatty alcohols.</text>
</comment>
<keyword evidence="8" id="KW-1185">Reference proteome</keyword>
<organism evidence="7 8">
    <name type="scientific">Iphiclides podalirius</name>
    <name type="common">scarce swallowtail</name>
    <dbReference type="NCBI Taxonomy" id="110791"/>
    <lineage>
        <taxon>Eukaryota</taxon>
        <taxon>Metazoa</taxon>
        <taxon>Ecdysozoa</taxon>
        <taxon>Arthropoda</taxon>
        <taxon>Hexapoda</taxon>
        <taxon>Insecta</taxon>
        <taxon>Pterygota</taxon>
        <taxon>Neoptera</taxon>
        <taxon>Endopterygota</taxon>
        <taxon>Lepidoptera</taxon>
        <taxon>Glossata</taxon>
        <taxon>Ditrysia</taxon>
        <taxon>Papilionoidea</taxon>
        <taxon>Papilionidae</taxon>
        <taxon>Papilioninae</taxon>
        <taxon>Iphiclides</taxon>
    </lineage>
</organism>
<evidence type="ECO:0000259" key="6">
    <source>
        <dbReference type="Pfam" id="PF07993"/>
    </source>
</evidence>
<evidence type="ECO:0000256" key="3">
    <source>
        <dbReference type="ARBA" id="ARBA00023098"/>
    </source>
</evidence>
<dbReference type="SUPFAM" id="SSF51735">
    <property type="entry name" value="NAD(P)-binding Rossmann-fold domains"/>
    <property type="match status" value="1"/>
</dbReference>
<dbReference type="InterPro" id="IPR036291">
    <property type="entry name" value="NAD(P)-bd_dom_sf"/>
</dbReference>
<keyword evidence="4" id="KW-0521">NADP</keyword>
<dbReference type="PANTHER" id="PTHR11011:SF60">
    <property type="entry name" value="FATTY ACYL-COA REDUCTASE-RELATED"/>
    <property type="match status" value="1"/>
</dbReference>
<dbReference type="PANTHER" id="PTHR11011">
    <property type="entry name" value="MALE STERILITY PROTEIN 2-RELATED"/>
    <property type="match status" value="1"/>
</dbReference>
<dbReference type="Proteomes" id="UP000837857">
    <property type="component" value="Chromosome 23"/>
</dbReference>
<feature type="non-terminal residue" evidence="7">
    <location>
        <position position="534"/>
    </location>
</feature>
<feature type="transmembrane region" description="Helical" evidence="4">
    <location>
        <begin position="494"/>
        <end position="521"/>
    </location>
</feature>
<keyword evidence="4" id="KW-0812">Transmembrane</keyword>
<dbReference type="CDD" id="cd09071">
    <property type="entry name" value="FAR_C"/>
    <property type="match status" value="1"/>
</dbReference>
<feature type="domain" description="Fatty acyl-CoA reductase C-terminal" evidence="5">
    <location>
        <begin position="388"/>
        <end position="480"/>
    </location>
</feature>
<keyword evidence="4" id="KW-1133">Transmembrane helix</keyword>
<dbReference type="InterPro" id="IPR013120">
    <property type="entry name" value="FAR_NAD-bd"/>
</dbReference>
<dbReference type="CDD" id="cd05236">
    <property type="entry name" value="FAR-N_SDR_e"/>
    <property type="match status" value="1"/>
</dbReference>
<keyword evidence="2 4" id="KW-0444">Lipid biosynthesis</keyword>
<dbReference type="Pfam" id="PF07993">
    <property type="entry name" value="NAD_binding_4"/>
    <property type="match status" value="1"/>
</dbReference>
<dbReference type="Gene3D" id="3.40.50.720">
    <property type="entry name" value="NAD(P)-binding Rossmann-like Domain"/>
    <property type="match status" value="1"/>
</dbReference>
<name>A0ABN8IF69_9NEOP</name>
<keyword evidence="4" id="KW-0560">Oxidoreductase</keyword>
<evidence type="ECO:0000256" key="1">
    <source>
        <dbReference type="ARBA" id="ARBA00005928"/>
    </source>
</evidence>
<evidence type="ECO:0000256" key="2">
    <source>
        <dbReference type="ARBA" id="ARBA00022516"/>
    </source>
</evidence>
<dbReference type="EC" id="1.2.1.84" evidence="4"/>
<proteinExistence type="inferred from homology"/>